<dbReference type="Proteomes" id="UP000265520">
    <property type="component" value="Unassembled WGS sequence"/>
</dbReference>
<protein>
    <submittedName>
        <fullName evidence="2">Uncharacterized protein</fullName>
    </submittedName>
</protein>
<accession>A0A392VH47</accession>
<dbReference type="EMBL" id="LXQA011160761">
    <property type="protein sequence ID" value="MCI87227.1"/>
    <property type="molecule type" value="Genomic_DNA"/>
</dbReference>
<name>A0A392VH47_9FABA</name>
<keyword evidence="3" id="KW-1185">Reference proteome</keyword>
<evidence type="ECO:0000256" key="1">
    <source>
        <dbReference type="SAM" id="MobiDB-lite"/>
    </source>
</evidence>
<proteinExistence type="predicted"/>
<evidence type="ECO:0000313" key="2">
    <source>
        <dbReference type="EMBL" id="MCI87227.1"/>
    </source>
</evidence>
<evidence type="ECO:0000313" key="3">
    <source>
        <dbReference type="Proteomes" id="UP000265520"/>
    </source>
</evidence>
<comment type="caution">
    <text evidence="2">The sequence shown here is derived from an EMBL/GenBank/DDBJ whole genome shotgun (WGS) entry which is preliminary data.</text>
</comment>
<dbReference type="AlphaFoldDB" id="A0A392VH47"/>
<reference evidence="2 3" key="1">
    <citation type="journal article" date="2018" name="Front. Plant Sci.">
        <title>Red Clover (Trifolium pratense) and Zigzag Clover (T. medium) - A Picture of Genomic Similarities and Differences.</title>
        <authorList>
            <person name="Dluhosova J."/>
            <person name="Istvanek J."/>
            <person name="Nedelnik J."/>
            <person name="Repkova J."/>
        </authorList>
    </citation>
    <scope>NUCLEOTIDE SEQUENCE [LARGE SCALE GENOMIC DNA]</scope>
    <source>
        <strain evidence="3">cv. 10/8</strain>
        <tissue evidence="2">Leaf</tissue>
    </source>
</reference>
<feature type="region of interest" description="Disordered" evidence="1">
    <location>
        <begin position="1"/>
        <end position="40"/>
    </location>
</feature>
<organism evidence="2 3">
    <name type="scientific">Trifolium medium</name>
    <dbReference type="NCBI Taxonomy" id="97028"/>
    <lineage>
        <taxon>Eukaryota</taxon>
        <taxon>Viridiplantae</taxon>
        <taxon>Streptophyta</taxon>
        <taxon>Embryophyta</taxon>
        <taxon>Tracheophyta</taxon>
        <taxon>Spermatophyta</taxon>
        <taxon>Magnoliopsida</taxon>
        <taxon>eudicotyledons</taxon>
        <taxon>Gunneridae</taxon>
        <taxon>Pentapetalae</taxon>
        <taxon>rosids</taxon>
        <taxon>fabids</taxon>
        <taxon>Fabales</taxon>
        <taxon>Fabaceae</taxon>
        <taxon>Papilionoideae</taxon>
        <taxon>50 kb inversion clade</taxon>
        <taxon>NPAAA clade</taxon>
        <taxon>Hologalegina</taxon>
        <taxon>IRL clade</taxon>
        <taxon>Trifolieae</taxon>
        <taxon>Trifolium</taxon>
    </lineage>
</organism>
<feature type="compositionally biased region" description="Low complexity" evidence="1">
    <location>
        <begin position="1"/>
        <end position="11"/>
    </location>
</feature>
<sequence length="40" mass="3815">GQPIGQRRTTGGRNGGPPVSGTMVGGGAPAAGRCQPPSNI</sequence>
<feature type="non-terminal residue" evidence="2">
    <location>
        <position position="1"/>
    </location>
</feature>